<keyword evidence="1 7" id="KW-0436">Ligase</keyword>
<dbReference type="PANTHER" id="PTHR42918">
    <property type="entry name" value="LYSYL-TRNA SYNTHETASE"/>
    <property type="match status" value="1"/>
</dbReference>
<evidence type="ECO:0000313" key="10">
    <source>
        <dbReference type="EMBL" id="OGZ45665.1"/>
    </source>
</evidence>
<comment type="cofactor">
    <cofactor evidence="7 8">
        <name>Mg(2+)</name>
        <dbReference type="ChEBI" id="CHEBI:18420"/>
    </cofactor>
    <text evidence="7 8">Binds 3 Mg(2+) ions per subunit.</text>
</comment>
<dbReference type="EC" id="6.1.1.6" evidence="7"/>
<dbReference type="PROSITE" id="PS50862">
    <property type="entry name" value="AA_TRNA_LIGASE_II"/>
    <property type="match status" value="1"/>
</dbReference>
<dbReference type="InterPro" id="IPR044136">
    <property type="entry name" value="Lys-tRNA-ligase_II_N"/>
</dbReference>
<evidence type="ECO:0000313" key="11">
    <source>
        <dbReference type="Proteomes" id="UP000177785"/>
    </source>
</evidence>
<evidence type="ECO:0000256" key="4">
    <source>
        <dbReference type="ARBA" id="ARBA00022840"/>
    </source>
</evidence>
<dbReference type="Gene3D" id="2.40.50.140">
    <property type="entry name" value="Nucleic acid-binding proteins"/>
    <property type="match status" value="1"/>
</dbReference>
<protein>
    <recommendedName>
        <fullName evidence="7">Lysine--tRNA ligase</fullName>
        <ecNumber evidence="7">6.1.1.6</ecNumber>
    </recommendedName>
    <alternativeName>
        <fullName evidence="7">Lysyl-tRNA synthetase</fullName>
        <shortName evidence="7">LysRS</shortName>
    </alternativeName>
</protein>
<comment type="caution">
    <text evidence="7">Lacks conserved residue(s) required for the propagation of feature annotation.</text>
</comment>
<dbReference type="GO" id="GO:0005524">
    <property type="term" value="F:ATP binding"/>
    <property type="evidence" value="ECO:0007669"/>
    <property type="project" value="UniProtKB-UniRule"/>
</dbReference>
<keyword evidence="2 7" id="KW-0479">Metal-binding</keyword>
<dbReference type="InterPro" id="IPR018149">
    <property type="entry name" value="Lys-tRNA-synth_II_C"/>
</dbReference>
<feature type="domain" description="Aminoacyl-transfer RNA synthetases class-II family profile" evidence="9">
    <location>
        <begin position="168"/>
        <end position="486"/>
    </location>
</feature>
<accession>A0A1G2G5Y9</accession>
<name>A0A1G2G5Y9_9BACT</name>
<dbReference type="GO" id="GO:0004824">
    <property type="term" value="F:lysine-tRNA ligase activity"/>
    <property type="evidence" value="ECO:0007669"/>
    <property type="project" value="UniProtKB-UniRule"/>
</dbReference>
<feature type="binding site" evidence="7">
    <location>
        <position position="405"/>
    </location>
    <ligand>
        <name>Mg(2+)</name>
        <dbReference type="ChEBI" id="CHEBI:18420"/>
        <label>1</label>
    </ligand>
</feature>
<dbReference type="PRINTS" id="PR00982">
    <property type="entry name" value="TRNASYNTHLYS"/>
</dbReference>
<dbReference type="NCBIfam" id="TIGR00499">
    <property type="entry name" value="lysS_bact"/>
    <property type="match status" value="1"/>
</dbReference>
<comment type="similarity">
    <text evidence="7">Belongs to the class-II aminoacyl-tRNA synthetase family.</text>
</comment>
<comment type="caution">
    <text evidence="10">The sequence shown here is derived from an EMBL/GenBank/DDBJ whole genome shotgun (WGS) entry which is preliminary data.</text>
</comment>
<gene>
    <name evidence="7" type="primary">lysS</name>
    <name evidence="10" type="ORF">A2756_02035</name>
</gene>
<comment type="catalytic activity">
    <reaction evidence="6 7 8">
        <text>tRNA(Lys) + L-lysine + ATP = L-lysyl-tRNA(Lys) + AMP + diphosphate</text>
        <dbReference type="Rhea" id="RHEA:20792"/>
        <dbReference type="Rhea" id="RHEA-COMP:9696"/>
        <dbReference type="Rhea" id="RHEA-COMP:9697"/>
        <dbReference type="ChEBI" id="CHEBI:30616"/>
        <dbReference type="ChEBI" id="CHEBI:32551"/>
        <dbReference type="ChEBI" id="CHEBI:33019"/>
        <dbReference type="ChEBI" id="CHEBI:78442"/>
        <dbReference type="ChEBI" id="CHEBI:78529"/>
        <dbReference type="ChEBI" id="CHEBI:456215"/>
        <dbReference type="EC" id="6.1.1.6"/>
    </reaction>
</comment>
<keyword evidence="7" id="KW-0648">Protein biosynthesis</keyword>
<dbReference type="GO" id="GO:0000049">
    <property type="term" value="F:tRNA binding"/>
    <property type="evidence" value="ECO:0007669"/>
    <property type="project" value="TreeGrafter"/>
</dbReference>
<evidence type="ECO:0000256" key="3">
    <source>
        <dbReference type="ARBA" id="ARBA00022741"/>
    </source>
</evidence>
<dbReference type="PANTHER" id="PTHR42918:SF15">
    <property type="entry name" value="LYSINE--TRNA LIGASE, CHLOROPLASTIC_MITOCHONDRIAL"/>
    <property type="match status" value="1"/>
</dbReference>
<evidence type="ECO:0000256" key="6">
    <source>
        <dbReference type="ARBA" id="ARBA00048573"/>
    </source>
</evidence>
<keyword evidence="5 7" id="KW-0030">Aminoacyl-tRNA synthetase</keyword>
<keyword evidence="7" id="KW-0963">Cytoplasm</keyword>
<dbReference type="GO" id="GO:0006430">
    <property type="term" value="P:lysyl-tRNA aminoacylation"/>
    <property type="evidence" value="ECO:0007669"/>
    <property type="project" value="UniProtKB-UniRule"/>
</dbReference>
<evidence type="ECO:0000259" key="9">
    <source>
        <dbReference type="PROSITE" id="PS50862"/>
    </source>
</evidence>
<dbReference type="EMBL" id="MHNL01000005">
    <property type="protein sequence ID" value="OGZ45665.1"/>
    <property type="molecule type" value="Genomic_DNA"/>
</dbReference>
<evidence type="ECO:0000256" key="5">
    <source>
        <dbReference type="ARBA" id="ARBA00023146"/>
    </source>
</evidence>
<evidence type="ECO:0000256" key="2">
    <source>
        <dbReference type="ARBA" id="ARBA00022723"/>
    </source>
</evidence>
<organism evidence="10 11">
    <name type="scientific">Candidatus Ryanbacteria bacterium RIFCSPHIGHO2_01_FULL_48_27</name>
    <dbReference type="NCBI Taxonomy" id="1802115"/>
    <lineage>
        <taxon>Bacteria</taxon>
        <taxon>Candidatus Ryaniibacteriota</taxon>
    </lineage>
</organism>
<dbReference type="SUPFAM" id="SSF55681">
    <property type="entry name" value="Class II aaRS and biotin synthetases"/>
    <property type="match status" value="1"/>
</dbReference>
<dbReference type="Gene3D" id="3.30.930.10">
    <property type="entry name" value="Bira Bifunctional Protein, Domain 2"/>
    <property type="match status" value="1"/>
</dbReference>
<dbReference type="STRING" id="1802115.A2756_02035"/>
<dbReference type="InterPro" id="IPR045864">
    <property type="entry name" value="aa-tRNA-synth_II/BPL/LPL"/>
</dbReference>
<dbReference type="Pfam" id="PF01336">
    <property type="entry name" value="tRNA_anti-codon"/>
    <property type="match status" value="1"/>
</dbReference>
<evidence type="ECO:0000256" key="7">
    <source>
        <dbReference type="HAMAP-Rule" id="MF_00252"/>
    </source>
</evidence>
<dbReference type="InterPro" id="IPR004365">
    <property type="entry name" value="NA-bd_OB_tRNA"/>
</dbReference>
<dbReference type="CDD" id="cd00775">
    <property type="entry name" value="LysRS_core"/>
    <property type="match status" value="1"/>
</dbReference>
<dbReference type="AlphaFoldDB" id="A0A1G2G5Y9"/>
<dbReference type="InterPro" id="IPR004364">
    <property type="entry name" value="Aa-tRNA-synt_II"/>
</dbReference>
<dbReference type="GO" id="GO:0005829">
    <property type="term" value="C:cytosol"/>
    <property type="evidence" value="ECO:0007669"/>
    <property type="project" value="TreeGrafter"/>
</dbReference>
<dbReference type="GO" id="GO:0000287">
    <property type="term" value="F:magnesium ion binding"/>
    <property type="evidence" value="ECO:0007669"/>
    <property type="project" value="UniProtKB-UniRule"/>
</dbReference>
<keyword evidence="4 7" id="KW-0067">ATP-binding</keyword>
<dbReference type="HAMAP" id="MF_00252">
    <property type="entry name" value="Lys_tRNA_synth_class2"/>
    <property type="match status" value="1"/>
</dbReference>
<comment type="subcellular location">
    <subcellularLocation>
        <location evidence="7">Cytoplasm</location>
    </subcellularLocation>
</comment>
<proteinExistence type="inferred from homology"/>
<keyword evidence="3 7" id="KW-0547">Nucleotide-binding</keyword>
<dbReference type="Proteomes" id="UP000177785">
    <property type="component" value="Unassembled WGS sequence"/>
</dbReference>
<dbReference type="CDD" id="cd04322">
    <property type="entry name" value="LysRS_N"/>
    <property type="match status" value="1"/>
</dbReference>
<sequence length="492" mass="56154">MSLEDIRSARLHKLSLIEEAGIDPYPAHTDRTHEIADALGSFAKLEKQKKPIVLAGRVRASREHGGSTFVDVEDGTGKIQVYFKRDEMDGESYDTLQRTLDIGDFIEVTGGFFVTKRGEKSLLVASWKFLAKSLLPLPEKWHGLQDVEERFRKRYLDTLMNEEVRERFRTRSLLIRAIRSFLDTEGFLEVETPMLHSIAGGAIAKPFKTHHNALDIDLFLRIAPELYLKRLLVGGFDKVYELGRNFRNEGIDLTHNPEFTMLEWYAAYWDEEEMMAFVERLFHQVLKTLGKKDTLEVDGRAVVFAPAFPRITFKELLSRYALIVDYDGETRDSLATKARTLGIEVAPHEAKGKIADEIFKKVCRPHIMDATFVTNHPVDISPLAKKNPLHAGEVRRFQLVVASQELVNAFSELNDPIDQRRRFEEQERMKTAGDAELHSMDTEYVEALEHGMPPAAGAGIGIDRLAMLLTDAKNIREVLFFPTLRPKRDNED</sequence>
<evidence type="ECO:0000256" key="8">
    <source>
        <dbReference type="RuleBase" id="RU000336"/>
    </source>
</evidence>
<comment type="subunit">
    <text evidence="7">Homodimer.</text>
</comment>
<keyword evidence="7 8" id="KW-0460">Magnesium</keyword>
<evidence type="ECO:0000256" key="1">
    <source>
        <dbReference type="ARBA" id="ARBA00022598"/>
    </source>
</evidence>
<feature type="binding site" evidence="7">
    <location>
        <position position="405"/>
    </location>
    <ligand>
        <name>Mg(2+)</name>
        <dbReference type="ChEBI" id="CHEBI:18420"/>
        <label>2</label>
    </ligand>
</feature>
<dbReference type="NCBIfam" id="NF001756">
    <property type="entry name" value="PRK00484.1"/>
    <property type="match status" value="1"/>
</dbReference>
<dbReference type="Pfam" id="PF00152">
    <property type="entry name" value="tRNA-synt_2"/>
    <property type="match status" value="1"/>
</dbReference>
<dbReference type="InterPro" id="IPR002313">
    <property type="entry name" value="Lys-tRNA-ligase_II"/>
</dbReference>
<dbReference type="SUPFAM" id="SSF50249">
    <property type="entry name" value="Nucleic acid-binding proteins"/>
    <property type="match status" value="1"/>
</dbReference>
<dbReference type="InterPro" id="IPR012340">
    <property type="entry name" value="NA-bd_OB-fold"/>
</dbReference>
<reference evidence="10 11" key="1">
    <citation type="journal article" date="2016" name="Nat. Commun.">
        <title>Thousands of microbial genomes shed light on interconnected biogeochemical processes in an aquifer system.</title>
        <authorList>
            <person name="Anantharaman K."/>
            <person name="Brown C.T."/>
            <person name="Hug L.A."/>
            <person name="Sharon I."/>
            <person name="Castelle C.J."/>
            <person name="Probst A.J."/>
            <person name="Thomas B.C."/>
            <person name="Singh A."/>
            <person name="Wilkins M.J."/>
            <person name="Karaoz U."/>
            <person name="Brodie E.L."/>
            <person name="Williams K.H."/>
            <person name="Hubbard S.S."/>
            <person name="Banfield J.F."/>
        </authorList>
    </citation>
    <scope>NUCLEOTIDE SEQUENCE [LARGE SCALE GENOMIC DNA]</scope>
</reference>
<dbReference type="InterPro" id="IPR006195">
    <property type="entry name" value="aa-tRNA-synth_II"/>
</dbReference>